<dbReference type="Proteomes" id="UP001219934">
    <property type="component" value="Unassembled WGS sequence"/>
</dbReference>
<protein>
    <submittedName>
        <fullName evidence="1">Uncharacterized protein</fullName>
    </submittedName>
</protein>
<name>A0AAD6BGR3_9TELE</name>
<sequence>GPHMSRDWPSSTTSRPSLCAAVSCYILQVQRGSGPVLAHSFHPTVLLEKALSTASGPAVSGSGFRADLLRGRGGPHPVCTLSAAWLRCISRSGQTLSVIRHRGSGRITVGLGVRVEDTAIDSEELL</sequence>
<keyword evidence="2" id="KW-1185">Reference proteome</keyword>
<gene>
    <name evidence="1" type="ORF">JOQ06_013195</name>
</gene>
<dbReference type="AlphaFoldDB" id="A0AAD6BGR3"/>
<accession>A0AAD6BGR3</accession>
<organism evidence="1 2">
    <name type="scientific">Pogonophryne albipinna</name>
    <dbReference type="NCBI Taxonomy" id="1090488"/>
    <lineage>
        <taxon>Eukaryota</taxon>
        <taxon>Metazoa</taxon>
        <taxon>Chordata</taxon>
        <taxon>Craniata</taxon>
        <taxon>Vertebrata</taxon>
        <taxon>Euteleostomi</taxon>
        <taxon>Actinopterygii</taxon>
        <taxon>Neopterygii</taxon>
        <taxon>Teleostei</taxon>
        <taxon>Neoteleostei</taxon>
        <taxon>Acanthomorphata</taxon>
        <taxon>Eupercaria</taxon>
        <taxon>Perciformes</taxon>
        <taxon>Notothenioidei</taxon>
        <taxon>Pogonophryne</taxon>
    </lineage>
</organism>
<dbReference type="EMBL" id="JAPTMU010000004">
    <property type="protein sequence ID" value="KAJ4944652.1"/>
    <property type="molecule type" value="Genomic_DNA"/>
</dbReference>
<feature type="non-terminal residue" evidence="1">
    <location>
        <position position="126"/>
    </location>
</feature>
<feature type="non-terminal residue" evidence="1">
    <location>
        <position position="1"/>
    </location>
</feature>
<proteinExistence type="predicted"/>
<evidence type="ECO:0000313" key="1">
    <source>
        <dbReference type="EMBL" id="KAJ4944652.1"/>
    </source>
</evidence>
<comment type="caution">
    <text evidence="1">The sequence shown here is derived from an EMBL/GenBank/DDBJ whole genome shotgun (WGS) entry which is preliminary data.</text>
</comment>
<reference evidence="1" key="1">
    <citation type="submission" date="2022-11" db="EMBL/GenBank/DDBJ databases">
        <title>Chromosome-level genome of Pogonophryne albipinna.</title>
        <authorList>
            <person name="Jo E."/>
        </authorList>
    </citation>
    <scope>NUCLEOTIDE SEQUENCE</scope>
    <source>
        <strain evidence="1">SGF0006</strain>
        <tissue evidence="1">Muscle</tissue>
    </source>
</reference>
<evidence type="ECO:0000313" key="2">
    <source>
        <dbReference type="Proteomes" id="UP001219934"/>
    </source>
</evidence>